<reference evidence="1 2" key="1">
    <citation type="submission" date="2019-09" db="EMBL/GenBank/DDBJ databases">
        <title>In-depth cultivation of the pig gut microbiome towards novel bacterial diversity and tailored functional studies.</title>
        <authorList>
            <person name="Wylensek D."/>
            <person name="Hitch T.C.A."/>
            <person name="Clavel T."/>
        </authorList>
    </citation>
    <scope>NUCLEOTIDE SEQUENCE [LARGE SCALE GENOMIC DNA]</scope>
    <source>
        <strain evidence="1 2">WCA3-693-APC-4?</strain>
    </source>
</reference>
<protein>
    <submittedName>
        <fullName evidence="1">Uncharacterized protein</fullName>
    </submittedName>
</protein>
<proteinExistence type="predicted"/>
<accession>A0A6N7XWI4</accession>
<keyword evidence="2" id="KW-1185">Reference proteome</keyword>
<gene>
    <name evidence="1" type="ORF">FYJ83_04040</name>
</gene>
<dbReference type="EMBL" id="VUNQ01000006">
    <property type="protein sequence ID" value="MSU00638.1"/>
    <property type="molecule type" value="Genomic_DNA"/>
</dbReference>
<dbReference type="AlphaFoldDB" id="A0A6N7XWI4"/>
<dbReference type="RefSeq" id="WP_154439067.1">
    <property type="nucleotide sequence ID" value="NZ_JAHLPJ010000001.1"/>
</dbReference>
<evidence type="ECO:0000313" key="1">
    <source>
        <dbReference type="EMBL" id="MSU00638.1"/>
    </source>
</evidence>
<organism evidence="1 2">
    <name type="scientific">Tissierella pigra</name>
    <dbReference type="NCBI Taxonomy" id="2607614"/>
    <lineage>
        <taxon>Bacteria</taxon>
        <taxon>Bacillati</taxon>
        <taxon>Bacillota</taxon>
        <taxon>Tissierellia</taxon>
        <taxon>Tissierellales</taxon>
        <taxon>Tissierellaceae</taxon>
        <taxon>Tissierella</taxon>
    </lineage>
</organism>
<evidence type="ECO:0000313" key="2">
    <source>
        <dbReference type="Proteomes" id="UP000469523"/>
    </source>
</evidence>
<sequence>MRIIDDFSNNGNITPNAGCICNGQLDNQADTKGWWDPIIRCKASCIGKENRDGNKNCAKEETRTAY</sequence>
<dbReference type="Proteomes" id="UP000469523">
    <property type="component" value="Unassembled WGS sequence"/>
</dbReference>
<comment type="caution">
    <text evidence="1">The sequence shown here is derived from an EMBL/GenBank/DDBJ whole genome shotgun (WGS) entry which is preliminary data.</text>
</comment>
<name>A0A6N7XWI4_9FIRM</name>